<protein>
    <recommendedName>
        <fullName evidence="3">C2H2-type domain-containing protein</fullName>
    </recommendedName>
</protein>
<organism evidence="1 2">
    <name type="scientific">Plasmodiophora brassicae</name>
    <name type="common">Clubroot disease agent</name>
    <dbReference type="NCBI Taxonomy" id="37360"/>
    <lineage>
        <taxon>Eukaryota</taxon>
        <taxon>Sar</taxon>
        <taxon>Rhizaria</taxon>
        <taxon>Endomyxa</taxon>
        <taxon>Phytomyxea</taxon>
        <taxon>Plasmodiophorida</taxon>
        <taxon>Plasmodiophoridae</taxon>
        <taxon>Plasmodiophora</taxon>
    </lineage>
</organism>
<dbReference type="EMBL" id="CDSF01000117">
    <property type="protein sequence ID" value="CEP01760.1"/>
    <property type="molecule type" value="Genomic_DNA"/>
</dbReference>
<name>A0A0G4J2I8_PLABS</name>
<dbReference type="PANTHER" id="PTHR33936">
    <property type="entry name" value="PROTEIN CBG17840"/>
    <property type="match status" value="1"/>
</dbReference>
<evidence type="ECO:0000313" key="1">
    <source>
        <dbReference type="EMBL" id="CEP01760.1"/>
    </source>
</evidence>
<dbReference type="AlphaFoldDB" id="A0A0G4J2I8"/>
<evidence type="ECO:0000313" key="2">
    <source>
        <dbReference type="Proteomes" id="UP000039324"/>
    </source>
</evidence>
<dbReference type="OrthoDB" id="6777076at2759"/>
<accession>A0A0G4J2I8</accession>
<dbReference type="InterPro" id="IPR052797">
    <property type="entry name" value="RegFact_GeneExpr_CellDeath"/>
</dbReference>
<dbReference type="Proteomes" id="UP000039324">
    <property type="component" value="Unassembled WGS sequence"/>
</dbReference>
<sequence>MSYEDVAQRQSSATCHQCPSMLKDMDSLRRHLDRAYRDSRDGSSAAYDPAQASELSKAPFACPFGDVDGIFEFSRLKYHVETVHQHCLPQQALRFDSYDYAKSWIESLWKTNKARFIQLNDQSFCTDGSFSQTWVCRRSGRHPYTERSYEFGGDHLASRPYQKPTCKLESSCASHIFLKSLPDGSVDVVFYDTHSGHDPLTESVGFMRLPKSMILSIQVPLEQGVPTPTFVASCNALLRDRNRREDLQQVFDAPCKCA</sequence>
<dbReference type="PANTHER" id="PTHR33936:SF24">
    <property type="entry name" value="C2H2-TYPE DOMAIN-CONTAINING PROTEIN"/>
    <property type="match status" value="1"/>
</dbReference>
<evidence type="ECO:0008006" key="3">
    <source>
        <dbReference type="Google" id="ProtNLM"/>
    </source>
</evidence>
<proteinExistence type="predicted"/>
<keyword evidence="2" id="KW-1185">Reference proteome</keyword>
<gene>
    <name evidence="1" type="ORF">PBRA_008702</name>
</gene>
<reference evidence="1 2" key="1">
    <citation type="submission" date="2015-02" db="EMBL/GenBank/DDBJ databases">
        <authorList>
            <person name="Chooi Y.-H."/>
        </authorList>
    </citation>
    <scope>NUCLEOTIDE SEQUENCE [LARGE SCALE GENOMIC DNA]</scope>
    <source>
        <strain evidence="1">E3</strain>
    </source>
</reference>